<protein>
    <submittedName>
        <fullName evidence="1">Winged helix DNA-binding domain-containing protein</fullName>
    </submittedName>
</protein>
<dbReference type="EMBL" id="FNUC01000003">
    <property type="protein sequence ID" value="SEE83353.1"/>
    <property type="molecule type" value="Genomic_DNA"/>
</dbReference>
<dbReference type="STRING" id="561176.SAMN04488561_2894"/>
<dbReference type="GO" id="GO:0003677">
    <property type="term" value="F:DNA binding"/>
    <property type="evidence" value="ECO:0007669"/>
    <property type="project" value="UniProtKB-KW"/>
</dbReference>
<accession>A0A1H5M205</accession>
<name>A0A1H5M205_9ACTN</name>
<proteinExistence type="predicted"/>
<keyword evidence="2" id="KW-1185">Reference proteome</keyword>
<sequence length="392" mass="42197">MSDVLTRRQLGRATLARQLLLARADRPVLSVVEHLGGLQAQQPFSPYYQLWSRLRGFRPSALAGLLLDRSVVRIAAQRGTIHLLSASDALALRPWVQPLYDADLRTNSLHARALTGVDLAPVAAAARTLVDAEPRTMAELGALLAPSWPSVDATHLAHAARGLLTLVQVPPRAVWGQSGQTRLTTIERWLGRPLDPAPSPAGFVLRYLGSFGPASVADVQTWCGLTRLREVVEPLRPSLRVFRDDSGRELFDLPDAPRPPADTPAPVRFLPDFDNVLRSHADRTRIIDDVSRKRMNRRNGVVPHALLVDGEVAGWWRIEDEVLAVTPYRPLTAAETAEVEAEGRQLLAFALSDGSAAPAEAASGTASAAAVPAAAAAAVPAAAAKVRVMPVE</sequence>
<evidence type="ECO:0000313" key="2">
    <source>
        <dbReference type="Proteomes" id="UP000181980"/>
    </source>
</evidence>
<dbReference type="Proteomes" id="UP000181980">
    <property type="component" value="Unassembled WGS sequence"/>
</dbReference>
<evidence type="ECO:0000313" key="1">
    <source>
        <dbReference type="EMBL" id="SEE83353.1"/>
    </source>
</evidence>
<dbReference type="AlphaFoldDB" id="A0A1H5M205"/>
<dbReference type="PANTHER" id="PTHR38479:SF2">
    <property type="entry name" value="WINGED HELIX DNA-BINDING DOMAIN-CONTAINING PROTEIN"/>
    <property type="match status" value="1"/>
</dbReference>
<organism evidence="1 2">
    <name type="scientific">Jiangella alba</name>
    <dbReference type="NCBI Taxonomy" id="561176"/>
    <lineage>
        <taxon>Bacteria</taxon>
        <taxon>Bacillati</taxon>
        <taxon>Actinomycetota</taxon>
        <taxon>Actinomycetes</taxon>
        <taxon>Jiangellales</taxon>
        <taxon>Jiangellaceae</taxon>
        <taxon>Jiangella</taxon>
    </lineage>
</organism>
<dbReference type="Pfam" id="PF06224">
    <property type="entry name" value="AlkZ-like"/>
    <property type="match status" value="1"/>
</dbReference>
<dbReference type="RefSeq" id="WP_069113330.1">
    <property type="nucleotide sequence ID" value="NZ_FNUC01000003.1"/>
</dbReference>
<gene>
    <name evidence="1" type="ORF">SAMN04488561_2894</name>
</gene>
<dbReference type="OrthoDB" id="9148135at2"/>
<keyword evidence="1" id="KW-0238">DNA-binding</keyword>
<dbReference type="InterPro" id="IPR009351">
    <property type="entry name" value="AlkZ-like"/>
</dbReference>
<reference evidence="2" key="1">
    <citation type="submission" date="2016-10" db="EMBL/GenBank/DDBJ databases">
        <authorList>
            <person name="Varghese N."/>
            <person name="Submissions S."/>
        </authorList>
    </citation>
    <scope>NUCLEOTIDE SEQUENCE [LARGE SCALE GENOMIC DNA]</scope>
    <source>
        <strain evidence="2">DSM 45237</strain>
    </source>
</reference>
<dbReference type="PANTHER" id="PTHR38479">
    <property type="entry name" value="LMO0824 PROTEIN"/>
    <property type="match status" value="1"/>
</dbReference>